<sequence>MSGDPFADSFSGFAALRWFHWDELHMSDRLLVLNKDSDTMSVIDADTGETETVVETEFNPHEITVTPDGEKVYVTCSLGDTLLAYDTETWERTAEIEHEEFDFPHGLAIRESAGELWLASTYSSRIYVIDVETDEILDHFPTHQDKSHMVALTPDEERAFVANIGSENVTAIDCEERRIVADPMVGEEPEGIEVHPEAGLLVANQEDGMLSVLDPETLEQTNRALLGETPIRVVSSPDGRHVLVPNRKSNDVSLIDTEHVRDGEQRPWEIARIPVGIWPGGTVFDPDGDRAFVANNKTNDVSVIDCETWTETERYETELHPDGIAYLER</sequence>
<proteinExistence type="predicted"/>
<dbReference type="PANTHER" id="PTHR47197:SF3">
    <property type="entry name" value="DIHYDRO-HEME D1 DEHYDROGENASE"/>
    <property type="match status" value="1"/>
</dbReference>
<gene>
    <name evidence="1" type="ORF">SAMN04489842_1403</name>
</gene>
<dbReference type="STRING" id="1095778.SAMN04489842_1403"/>
<evidence type="ECO:0000313" key="1">
    <source>
        <dbReference type="EMBL" id="SDQ63500.1"/>
    </source>
</evidence>
<protein>
    <submittedName>
        <fullName evidence="1">40-residue YVTN family beta-propeller repeat-containing protein</fullName>
    </submittedName>
</protein>
<dbReference type="Gene3D" id="2.130.10.10">
    <property type="entry name" value="YVTN repeat-like/Quinoprotein amine dehydrogenase"/>
    <property type="match status" value="2"/>
</dbReference>
<dbReference type="Proteomes" id="UP000198848">
    <property type="component" value="Unassembled WGS sequence"/>
</dbReference>
<keyword evidence="2" id="KW-1185">Reference proteome</keyword>
<dbReference type="InterPro" id="IPR015943">
    <property type="entry name" value="WD40/YVTN_repeat-like_dom_sf"/>
</dbReference>
<name>A0A1H1CH93_NATTX</name>
<dbReference type="InterPro" id="IPR011048">
    <property type="entry name" value="Haem_d1_sf"/>
</dbReference>
<dbReference type="AlphaFoldDB" id="A0A1H1CH93"/>
<dbReference type="InterPro" id="IPR051200">
    <property type="entry name" value="Host-pathogen_enzymatic-act"/>
</dbReference>
<accession>A0A1H1CH93</accession>
<dbReference type="EMBL" id="FNLC01000001">
    <property type="protein sequence ID" value="SDQ63500.1"/>
    <property type="molecule type" value="Genomic_DNA"/>
</dbReference>
<reference evidence="2" key="1">
    <citation type="submission" date="2016-10" db="EMBL/GenBank/DDBJ databases">
        <authorList>
            <person name="Varghese N."/>
            <person name="Submissions S."/>
        </authorList>
    </citation>
    <scope>NUCLEOTIDE SEQUENCE [LARGE SCALE GENOMIC DNA]</scope>
    <source>
        <strain evidence="2">DSM 24767</strain>
    </source>
</reference>
<organism evidence="1 2">
    <name type="scientific">Natronobacterium texcoconense</name>
    <dbReference type="NCBI Taxonomy" id="1095778"/>
    <lineage>
        <taxon>Archaea</taxon>
        <taxon>Methanobacteriati</taxon>
        <taxon>Methanobacteriota</taxon>
        <taxon>Stenosarchaea group</taxon>
        <taxon>Halobacteria</taxon>
        <taxon>Halobacteriales</taxon>
        <taxon>Natrialbaceae</taxon>
        <taxon>Natronobacterium</taxon>
    </lineage>
</organism>
<dbReference type="PANTHER" id="PTHR47197">
    <property type="entry name" value="PROTEIN NIRF"/>
    <property type="match status" value="1"/>
</dbReference>
<evidence type="ECO:0000313" key="2">
    <source>
        <dbReference type="Proteomes" id="UP000198848"/>
    </source>
</evidence>
<dbReference type="SUPFAM" id="SSF51004">
    <property type="entry name" value="C-terminal (heme d1) domain of cytochrome cd1-nitrite reductase"/>
    <property type="match status" value="1"/>
</dbReference>